<proteinExistence type="predicted"/>
<protein>
    <recommendedName>
        <fullName evidence="4">DUF5666 domain-containing protein</fullName>
    </recommendedName>
</protein>
<organism evidence="2 3">
    <name type="scientific">Nocardia wallacei</name>
    <dbReference type="NCBI Taxonomy" id="480035"/>
    <lineage>
        <taxon>Bacteria</taxon>
        <taxon>Bacillati</taxon>
        <taxon>Actinomycetota</taxon>
        <taxon>Actinomycetes</taxon>
        <taxon>Mycobacteriales</taxon>
        <taxon>Nocardiaceae</taxon>
        <taxon>Nocardia</taxon>
    </lineage>
</organism>
<feature type="region of interest" description="Disordered" evidence="1">
    <location>
        <begin position="24"/>
        <end position="45"/>
    </location>
</feature>
<gene>
    <name evidence="2" type="ORF">NWFMUON74_54930</name>
</gene>
<keyword evidence="3" id="KW-1185">Reference proteome</keyword>
<evidence type="ECO:0000313" key="3">
    <source>
        <dbReference type="Proteomes" id="UP000516173"/>
    </source>
</evidence>
<evidence type="ECO:0000256" key="1">
    <source>
        <dbReference type="SAM" id="MobiDB-lite"/>
    </source>
</evidence>
<name>A0A7G1KS43_9NOCA</name>
<accession>A0A7G1KS43</accession>
<dbReference type="KEGG" id="nwl:NWFMUON74_54930"/>
<dbReference type="Proteomes" id="UP000516173">
    <property type="component" value="Chromosome"/>
</dbReference>
<sequence>MFVGIGIFTILLIVFGHDAFETSSKAPQSPDRAAAAPQNPRAGNPAVRITSGFTVGKVIANDGATLRVRGVSGSTTVVRTDPDTRVMVLPGSRVSDARPGTMVMVYGDKQGDGAIVANLMMGVTLPIPGR</sequence>
<dbReference type="EMBL" id="AP023396">
    <property type="protein sequence ID" value="BCK57721.1"/>
    <property type="molecule type" value="Genomic_DNA"/>
</dbReference>
<dbReference type="AlphaFoldDB" id="A0A7G1KS43"/>
<reference evidence="2 3" key="1">
    <citation type="submission" date="2020-08" db="EMBL/GenBank/DDBJ databases">
        <title>Genome Sequencing of Nocardia wallacei strain FMUON74 and assembly.</title>
        <authorList>
            <person name="Toyokawa M."/>
            <person name="Uesaka K."/>
        </authorList>
    </citation>
    <scope>NUCLEOTIDE SEQUENCE [LARGE SCALE GENOMIC DNA]</scope>
    <source>
        <strain evidence="2 3">FMUON74</strain>
    </source>
</reference>
<evidence type="ECO:0000313" key="2">
    <source>
        <dbReference type="EMBL" id="BCK57721.1"/>
    </source>
</evidence>
<evidence type="ECO:0008006" key="4">
    <source>
        <dbReference type="Google" id="ProtNLM"/>
    </source>
</evidence>